<dbReference type="AlphaFoldDB" id="A0AAN4ZNZ3"/>
<dbReference type="Pfam" id="PF10320">
    <property type="entry name" value="7TM_GPCR_Srsx"/>
    <property type="match status" value="1"/>
</dbReference>
<keyword evidence="3" id="KW-1185">Reference proteome</keyword>
<evidence type="ECO:0000256" key="1">
    <source>
        <dbReference type="SAM" id="Phobius"/>
    </source>
</evidence>
<dbReference type="Proteomes" id="UP001328107">
    <property type="component" value="Unassembled WGS sequence"/>
</dbReference>
<name>A0AAN4ZNZ3_9BILA</name>
<sequence length="70" mass="8192">FNIFGLFGNINVIYAHYRLKALRTKYGILLTLLVAFQSIFLFFELVATVYGVFEQHIIRKNCFVLISPYI</sequence>
<evidence type="ECO:0000313" key="3">
    <source>
        <dbReference type="Proteomes" id="UP001328107"/>
    </source>
</evidence>
<keyword evidence="1" id="KW-0472">Membrane</keyword>
<proteinExistence type="predicted"/>
<organism evidence="2 3">
    <name type="scientific">Pristionchus mayeri</name>
    <dbReference type="NCBI Taxonomy" id="1317129"/>
    <lineage>
        <taxon>Eukaryota</taxon>
        <taxon>Metazoa</taxon>
        <taxon>Ecdysozoa</taxon>
        <taxon>Nematoda</taxon>
        <taxon>Chromadorea</taxon>
        <taxon>Rhabditida</taxon>
        <taxon>Rhabditina</taxon>
        <taxon>Diplogasteromorpha</taxon>
        <taxon>Diplogasteroidea</taxon>
        <taxon>Neodiplogasteridae</taxon>
        <taxon>Pristionchus</taxon>
    </lineage>
</organism>
<accession>A0AAN4ZNZ3</accession>
<dbReference type="InterPro" id="IPR019424">
    <property type="entry name" value="7TM_GPCR_Srsx"/>
</dbReference>
<protein>
    <recommendedName>
        <fullName evidence="4">G protein-coupled receptor</fullName>
    </recommendedName>
</protein>
<feature type="non-terminal residue" evidence="2">
    <location>
        <position position="1"/>
    </location>
</feature>
<reference evidence="3" key="1">
    <citation type="submission" date="2022-10" db="EMBL/GenBank/DDBJ databases">
        <title>Genome assembly of Pristionchus species.</title>
        <authorList>
            <person name="Yoshida K."/>
            <person name="Sommer R.J."/>
        </authorList>
    </citation>
    <scope>NUCLEOTIDE SEQUENCE [LARGE SCALE GENOMIC DNA]</scope>
    <source>
        <strain evidence="3">RS5460</strain>
    </source>
</reference>
<keyword evidence="1" id="KW-0812">Transmembrane</keyword>
<feature type="transmembrane region" description="Helical" evidence="1">
    <location>
        <begin position="26"/>
        <end position="53"/>
    </location>
</feature>
<dbReference type="EMBL" id="BTRK01000003">
    <property type="protein sequence ID" value="GMR42779.1"/>
    <property type="molecule type" value="Genomic_DNA"/>
</dbReference>
<comment type="caution">
    <text evidence="2">The sequence shown here is derived from an EMBL/GenBank/DDBJ whole genome shotgun (WGS) entry which is preliminary data.</text>
</comment>
<keyword evidence="1" id="KW-1133">Transmembrane helix</keyword>
<gene>
    <name evidence="2" type="ORF">PMAYCL1PPCAC_12974</name>
</gene>
<evidence type="ECO:0000313" key="2">
    <source>
        <dbReference type="EMBL" id="GMR42779.1"/>
    </source>
</evidence>
<feature type="non-terminal residue" evidence="2">
    <location>
        <position position="70"/>
    </location>
</feature>
<evidence type="ECO:0008006" key="4">
    <source>
        <dbReference type="Google" id="ProtNLM"/>
    </source>
</evidence>